<protein>
    <submittedName>
        <fullName evidence="1">Uncharacterized protein</fullName>
    </submittedName>
</protein>
<dbReference type="EMBL" id="JAGZSV010000069">
    <property type="protein sequence ID" value="MBS6940804.1"/>
    <property type="molecule type" value="Genomic_DNA"/>
</dbReference>
<comment type="caution">
    <text evidence="1">The sequence shown here is derived from an EMBL/GenBank/DDBJ whole genome shotgun (WGS) entry which is preliminary data.</text>
</comment>
<organism evidence="1 2">
    <name type="scientific">Slackia piriformis</name>
    <dbReference type="NCBI Taxonomy" id="626934"/>
    <lineage>
        <taxon>Bacteria</taxon>
        <taxon>Bacillati</taxon>
        <taxon>Actinomycetota</taxon>
        <taxon>Coriobacteriia</taxon>
        <taxon>Eggerthellales</taxon>
        <taxon>Eggerthellaceae</taxon>
        <taxon>Slackia</taxon>
    </lineage>
</organism>
<proteinExistence type="predicted"/>
<sequence>MASGIKVRINPAGARAVLQSAGPLVDAQGAKVEAAANSMLGPDGHDRAGFARDTRVGTNRARCTVRTATEHAIYANSKRNILLKALGG</sequence>
<accession>A0A943Z7L7</accession>
<reference evidence="1" key="1">
    <citation type="submission" date="2021-02" db="EMBL/GenBank/DDBJ databases">
        <title>Infant gut strain persistence is associated with maternal origin, phylogeny, and functional potential including surface adhesion and iron acquisition.</title>
        <authorList>
            <person name="Lou Y.C."/>
        </authorList>
    </citation>
    <scope>NUCLEOTIDE SEQUENCE</scope>
    <source>
        <strain evidence="1">L2_039_000G1_dasL2_039_000G1_concoct_11</strain>
    </source>
</reference>
<evidence type="ECO:0000313" key="1">
    <source>
        <dbReference type="EMBL" id="MBS6940804.1"/>
    </source>
</evidence>
<gene>
    <name evidence="1" type="ORF">KH142_04860</name>
</gene>
<name>A0A943Z7L7_9ACTN</name>
<dbReference type="Proteomes" id="UP000727506">
    <property type="component" value="Unassembled WGS sequence"/>
</dbReference>
<dbReference type="AlphaFoldDB" id="A0A943Z7L7"/>
<evidence type="ECO:0000313" key="2">
    <source>
        <dbReference type="Proteomes" id="UP000727506"/>
    </source>
</evidence>